<evidence type="ECO:0000256" key="1">
    <source>
        <dbReference type="SAM" id="MobiDB-lite"/>
    </source>
</evidence>
<sequence>MINCDVSSITELKRITQLEMEGCIDKEGLKEFTKVIPETPLSKAQALLTGVLKIVNECRNHAFRLQPLKMSSDLISQLLAVGVKLESLANQLQENIKKGKDKNRYYVTIFTEVDKYSRMARERIELGKALVRAAEKAANPKAKPAAKPAKNATGEPA</sequence>
<comment type="caution">
    <text evidence="2">The sequence shown here is derived from an EMBL/GenBank/DDBJ whole genome shotgun (WGS) entry which is preliminary data.</text>
</comment>
<proteinExistence type="predicted"/>
<dbReference type="EMBL" id="CAUJNA010000648">
    <property type="protein sequence ID" value="CAJ1379667.1"/>
    <property type="molecule type" value="Genomic_DNA"/>
</dbReference>
<evidence type="ECO:0000313" key="3">
    <source>
        <dbReference type="Proteomes" id="UP001178507"/>
    </source>
</evidence>
<dbReference type="Proteomes" id="UP001178507">
    <property type="component" value="Unassembled WGS sequence"/>
</dbReference>
<organism evidence="2 3">
    <name type="scientific">Effrenium voratum</name>
    <dbReference type="NCBI Taxonomy" id="2562239"/>
    <lineage>
        <taxon>Eukaryota</taxon>
        <taxon>Sar</taxon>
        <taxon>Alveolata</taxon>
        <taxon>Dinophyceae</taxon>
        <taxon>Suessiales</taxon>
        <taxon>Symbiodiniaceae</taxon>
        <taxon>Effrenium</taxon>
    </lineage>
</organism>
<feature type="compositionally biased region" description="Low complexity" evidence="1">
    <location>
        <begin position="136"/>
        <end position="157"/>
    </location>
</feature>
<protein>
    <submittedName>
        <fullName evidence="2">Uncharacterized protein</fullName>
    </submittedName>
</protein>
<dbReference type="AlphaFoldDB" id="A0AA36MPS5"/>
<keyword evidence="3" id="KW-1185">Reference proteome</keyword>
<reference evidence="2" key="1">
    <citation type="submission" date="2023-08" db="EMBL/GenBank/DDBJ databases">
        <authorList>
            <person name="Chen Y."/>
            <person name="Shah S."/>
            <person name="Dougan E. K."/>
            <person name="Thang M."/>
            <person name="Chan C."/>
        </authorList>
    </citation>
    <scope>NUCLEOTIDE SEQUENCE</scope>
</reference>
<feature type="region of interest" description="Disordered" evidence="1">
    <location>
        <begin position="135"/>
        <end position="157"/>
    </location>
</feature>
<accession>A0AA36MPS5</accession>
<evidence type="ECO:0000313" key="2">
    <source>
        <dbReference type="EMBL" id="CAJ1379667.1"/>
    </source>
</evidence>
<name>A0AA36MPS5_9DINO</name>
<gene>
    <name evidence="2" type="ORF">EVOR1521_LOCUS7844</name>
</gene>